<name>A0A026W4B4_OOCBI</name>
<dbReference type="PANTHER" id="PTHR44314:SF1">
    <property type="entry name" value="CILIA- AND FLAGELLA-ASSOCIATED PROTEIN 70"/>
    <property type="match status" value="1"/>
</dbReference>
<dbReference type="Proteomes" id="UP000053097">
    <property type="component" value="Unassembled WGS sequence"/>
</dbReference>
<evidence type="ECO:0000256" key="2">
    <source>
        <dbReference type="ARBA" id="ARBA00022803"/>
    </source>
</evidence>
<feature type="region of interest" description="Disordered" evidence="3">
    <location>
        <begin position="400"/>
        <end position="420"/>
    </location>
</feature>
<keyword evidence="2" id="KW-0802">TPR repeat</keyword>
<gene>
    <name evidence="4" type="ORF">X777_10553</name>
</gene>
<dbReference type="GO" id="GO:0060271">
    <property type="term" value="P:cilium assembly"/>
    <property type="evidence" value="ECO:0007669"/>
    <property type="project" value="TreeGrafter"/>
</dbReference>
<dbReference type="InterPro" id="IPR052628">
    <property type="entry name" value="CFAP70"/>
</dbReference>
<dbReference type="SUPFAM" id="SSF48452">
    <property type="entry name" value="TPR-like"/>
    <property type="match status" value="1"/>
</dbReference>
<evidence type="ECO:0000256" key="1">
    <source>
        <dbReference type="ARBA" id="ARBA00022737"/>
    </source>
</evidence>
<dbReference type="EMBL" id="KK107429">
    <property type="protein sequence ID" value="EZA50925.1"/>
    <property type="molecule type" value="Genomic_DNA"/>
</dbReference>
<dbReference type="OrthoDB" id="10262375at2759"/>
<dbReference type="GO" id="GO:0003341">
    <property type="term" value="P:cilium movement"/>
    <property type="evidence" value="ECO:0007669"/>
    <property type="project" value="TreeGrafter"/>
</dbReference>
<reference evidence="4 5" key="1">
    <citation type="journal article" date="2014" name="Curr. Biol.">
        <title>The genome of the clonal raider ant Cerapachys biroi.</title>
        <authorList>
            <person name="Oxley P.R."/>
            <person name="Ji L."/>
            <person name="Fetter-Pruneda I."/>
            <person name="McKenzie S.K."/>
            <person name="Li C."/>
            <person name="Hu H."/>
            <person name="Zhang G."/>
            <person name="Kronauer D.J."/>
        </authorList>
    </citation>
    <scope>NUCLEOTIDE SEQUENCE [LARGE SCALE GENOMIC DNA]</scope>
</reference>
<feature type="compositionally biased region" description="Polar residues" evidence="3">
    <location>
        <begin position="408"/>
        <end position="420"/>
    </location>
</feature>
<organism evidence="4 5">
    <name type="scientific">Ooceraea biroi</name>
    <name type="common">Clonal raider ant</name>
    <name type="synonym">Cerapachys biroi</name>
    <dbReference type="NCBI Taxonomy" id="2015173"/>
    <lineage>
        <taxon>Eukaryota</taxon>
        <taxon>Metazoa</taxon>
        <taxon>Ecdysozoa</taxon>
        <taxon>Arthropoda</taxon>
        <taxon>Hexapoda</taxon>
        <taxon>Insecta</taxon>
        <taxon>Pterygota</taxon>
        <taxon>Neoptera</taxon>
        <taxon>Endopterygota</taxon>
        <taxon>Hymenoptera</taxon>
        <taxon>Apocrita</taxon>
        <taxon>Aculeata</taxon>
        <taxon>Formicoidea</taxon>
        <taxon>Formicidae</taxon>
        <taxon>Dorylinae</taxon>
        <taxon>Ooceraea</taxon>
    </lineage>
</organism>
<dbReference type="InterPro" id="IPR011990">
    <property type="entry name" value="TPR-like_helical_dom_sf"/>
</dbReference>
<protein>
    <submittedName>
        <fullName evidence="4">Tetratricopeptide repeat protein</fullName>
    </submittedName>
</protein>
<proteinExistence type="predicted"/>
<dbReference type="GO" id="GO:0031514">
    <property type="term" value="C:motile cilium"/>
    <property type="evidence" value="ECO:0007669"/>
    <property type="project" value="TreeGrafter"/>
</dbReference>
<accession>A0A026W4B4</accession>
<keyword evidence="5" id="KW-1185">Reference proteome</keyword>
<dbReference type="OMA" id="MSDYHMQ"/>
<dbReference type="AlphaFoldDB" id="A0A026W4B4"/>
<keyword evidence="1" id="KW-0677">Repeat</keyword>
<dbReference type="PANTHER" id="PTHR44314">
    <property type="entry name" value="CILIA- AND FLAGELLA-ASSOCIATED PROTEIN 70"/>
    <property type="match status" value="1"/>
</dbReference>
<dbReference type="GO" id="GO:0070062">
    <property type="term" value="C:extracellular exosome"/>
    <property type="evidence" value="ECO:0007669"/>
    <property type="project" value="TreeGrafter"/>
</dbReference>
<evidence type="ECO:0000313" key="4">
    <source>
        <dbReference type="EMBL" id="EZA50925.1"/>
    </source>
</evidence>
<dbReference type="STRING" id="2015173.A0A026W4B4"/>
<evidence type="ECO:0000313" key="5">
    <source>
        <dbReference type="Proteomes" id="UP000053097"/>
    </source>
</evidence>
<evidence type="ECO:0000256" key="3">
    <source>
        <dbReference type="SAM" id="MobiDB-lite"/>
    </source>
</evidence>
<dbReference type="Gene3D" id="1.25.40.10">
    <property type="entry name" value="Tetratricopeptide repeat domain"/>
    <property type="match status" value="1"/>
</dbReference>
<sequence length="890" mass="103475">MEQSSVQDARIKRSIKIVIETIENITTKKETAISFIVIHNDVLLGECPLIIEAGYKEPPQIYNVNFTVELPFIVNNRSNMNLIVSTPILIKVMCSTQDQQSLNSITSSAESKKKVTTITHEQIGSNVIGFCNLDLMPLLLGEKLLTEKLIVQTRYLSFDGTAVSWQNLPVLTVTIMCDDEIFSSDAIINFLSITVESIYNPPECFAKDAEYKVATIVYADEATENLIFEDGKWTKYRDVERTKRWQSLPKLQSRARLSKRKLSQDYANIKNTVNAEFDLQKKMWLDEPRIEWNCMSRSMMSNAEIQAMQKHITKYKYWPFQFIVPETRMGRDNTKSKKEMPIKYQIYQCYVDLSELLFPGKKDTRVMAQLYTHNASNMAEKTGLKEDIFHIELWNKDSKEQGRKTKASESIQSDSEVAQSTPLVTETGEPVIVLIEVELHYPFIPCRLETDFSSIIDDMMRPKVTKPFYIYSGDVAEDQYATCIQKLVEIITESYRDELTCFTQYLYKTGTYLAIRSTLKMKVITLLDQNFKINMNTIHSVNSQNFIASVYMYLVERMHLAINKIIESRLVDDNSSKMTESEKLYFYAEEAYELGHTDDARRHQTTIAADKSNSEAWTNLLIYGLILVENRNCWEAETFLRAITDFYPRFVEGWVILHLFYIHTDYSPGVDLTLRLAEECMRDEYRETEFSSENSLVWSTVHCPRDNIYMITFMLLMKLHSYDFAGMALAEEIFRTGRSIHVLYYLAVLHYLSHRYEDALSHLKEAECNYGLLQRYTEAEAALLEANHIDNHNANVWKYLCFLNMSLQRHDEFAQCYRQMIQCAIFILGLLQITMFTTIKCNASSDFMPHRARKRDNVPRVRIKVFRGPTEEGNGELFTTWGYWIQQPSR</sequence>